<dbReference type="RefSeq" id="WP_175455001.1">
    <property type="nucleotide sequence ID" value="NZ_FNKO01000001.1"/>
</dbReference>
<reference evidence="3" key="1">
    <citation type="submission" date="2016-10" db="EMBL/GenBank/DDBJ databases">
        <authorList>
            <person name="Varghese N."/>
            <person name="Submissions S."/>
        </authorList>
    </citation>
    <scope>NUCLEOTIDE SEQUENCE [LARGE SCALE GENOMIC DNA]</scope>
    <source>
        <strain evidence="3">DSM 45459</strain>
    </source>
</reference>
<keyword evidence="3" id="KW-1185">Reference proteome</keyword>
<evidence type="ECO:0000313" key="2">
    <source>
        <dbReference type="EMBL" id="SDQ30560.1"/>
    </source>
</evidence>
<dbReference type="Proteomes" id="UP000199301">
    <property type="component" value="Unassembled WGS sequence"/>
</dbReference>
<evidence type="ECO:0000313" key="3">
    <source>
        <dbReference type="Proteomes" id="UP000199301"/>
    </source>
</evidence>
<gene>
    <name evidence="2" type="ORF">SAMN04489718_1224</name>
</gene>
<proteinExistence type="predicted"/>
<dbReference type="AlphaFoldDB" id="A0A1H0ZT47"/>
<accession>A0A1H0ZT47</accession>
<organism evidence="2 3">
    <name type="scientific">Actinopolyspora saharensis</name>
    <dbReference type="NCBI Taxonomy" id="995062"/>
    <lineage>
        <taxon>Bacteria</taxon>
        <taxon>Bacillati</taxon>
        <taxon>Actinomycetota</taxon>
        <taxon>Actinomycetes</taxon>
        <taxon>Actinopolysporales</taxon>
        <taxon>Actinopolysporaceae</taxon>
        <taxon>Actinopolyspora</taxon>
    </lineage>
</organism>
<name>A0A1H0ZT47_9ACTN</name>
<dbReference type="EMBL" id="FNKO01000001">
    <property type="protein sequence ID" value="SDQ30560.1"/>
    <property type="molecule type" value="Genomic_DNA"/>
</dbReference>
<feature type="compositionally biased region" description="Pro residues" evidence="1">
    <location>
        <begin position="1"/>
        <end position="13"/>
    </location>
</feature>
<dbReference type="STRING" id="995062.SAMN04489718_1224"/>
<sequence>MPPENEPPSPPPALEHTATPTRWIPRQSSYHFSDTSTMWELEDQEDNHLVRGYD</sequence>
<feature type="region of interest" description="Disordered" evidence="1">
    <location>
        <begin position="1"/>
        <end position="26"/>
    </location>
</feature>
<evidence type="ECO:0000256" key="1">
    <source>
        <dbReference type="SAM" id="MobiDB-lite"/>
    </source>
</evidence>
<protein>
    <submittedName>
        <fullName evidence="2">Uncharacterized protein</fullName>
    </submittedName>
</protein>